<dbReference type="Pfam" id="PF06532">
    <property type="entry name" value="NrsF"/>
    <property type="match status" value="1"/>
</dbReference>
<reference evidence="2 3" key="1">
    <citation type="submission" date="2017-08" db="EMBL/GenBank/DDBJ databases">
        <title>Infants hospitalized years apart are colonized by the same room-sourced microbial strains.</title>
        <authorList>
            <person name="Brooks B."/>
            <person name="Olm M.R."/>
            <person name="Firek B.A."/>
            <person name="Baker R."/>
            <person name="Thomas B.C."/>
            <person name="Morowitz M.J."/>
            <person name="Banfield J.F."/>
        </authorList>
    </citation>
    <scope>NUCLEOTIDE SEQUENCE [LARGE SCALE GENOMIC DNA]</scope>
    <source>
        <strain evidence="2">S2_018_000_R2_101</strain>
    </source>
</reference>
<evidence type="ECO:0000256" key="1">
    <source>
        <dbReference type="SAM" id="Phobius"/>
    </source>
</evidence>
<proteinExistence type="predicted"/>
<keyword evidence="1" id="KW-0472">Membrane</keyword>
<accession>A0A2W5ADQ0</accession>
<evidence type="ECO:0000313" key="2">
    <source>
        <dbReference type="EMBL" id="PZO92283.1"/>
    </source>
</evidence>
<name>A0A2W5ADQ0_9SPHN</name>
<feature type="transmembrane region" description="Helical" evidence="1">
    <location>
        <begin position="161"/>
        <end position="179"/>
    </location>
</feature>
<feature type="transmembrane region" description="Helical" evidence="1">
    <location>
        <begin position="131"/>
        <end position="149"/>
    </location>
</feature>
<feature type="transmembrane region" description="Helical" evidence="1">
    <location>
        <begin position="91"/>
        <end position="111"/>
    </location>
</feature>
<keyword evidence="1" id="KW-0812">Transmembrane</keyword>
<feature type="transmembrane region" description="Helical" evidence="1">
    <location>
        <begin position="26"/>
        <end position="47"/>
    </location>
</feature>
<feature type="transmembrane region" description="Helical" evidence="1">
    <location>
        <begin position="185"/>
        <end position="207"/>
    </location>
</feature>
<dbReference type="EMBL" id="QFNN01000001">
    <property type="protein sequence ID" value="PZO92283.1"/>
    <property type="molecule type" value="Genomic_DNA"/>
</dbReference>
<dbReference type="InterPro" id="IPR009495">
    <property type="entry name" value="NrsF"/>
</dbReference>
<sequence>MNTDMLIDQLATDVKPVPRHSVIRRIGLGVAAGAIVTIGLVGLWLGFRADLMQAMHGFHFWMKWSYTVSLFIGSLIATARLARPDAQPLRWLWLLAIPVLLLAAVTAIEMMHAPPADWLKMWLGHSWKRCPWIVLMLAAPIFIGLLWSFRRMAPTKLRAAGAAAGMAAGACAATLYCMHCPEVSALFVLTWYSLGIVLAAAIGALIGPRFLRW</sequence>
<dbReference type="Proteomes" id="UP000249066">
    <property type="component" value="Unassembled WGS sequence"/>
</dbReference>
<evidence type="ECO:0000313" key="3">
    <source>
        <dbReference type="Proteomes" id="UP000249066"/>
    </source>
</evidence>
<protein>
    <submittedName>
        <fullName evidence="2">DUF1109 domain-containing protein</fullName>
    </submittedName>
</protein>
<feature type="transmembrane region" description="Helical" evidence="1">
    <location>
        <begin position="59"/>
        <end position="79"/>
    </location>
</feature>
<dbReference type="AlphaFoldDB" id="A0A2W5ADQ0"/>
<organism evidence="2 3">
    <name type="scientific">Sphingomonas sanxanigenens</name>
    <dbReference type="NCBI Taxonomy" id="397260"/>
    <lineage>
        <taxon>Bacteria</taxon>
        <taxon>Pseudomonadati</taxon>
        <taxon>Pseudomonadota</taxon>
        <taxon>Alphaproteobacteria</taxon>
        <taxon>Sphingomonadales</taxon>
        <taxon>Sphingomonadaceae</taxon>
        <taxon>Sphingomonas</taxon>
    </lineage>
</organism>
<keyword evidence="1" id="KW-1133">Transmembrane helix</keyword>
<gene>
    <name evidence="2" type="ORF">DI623_00580</name>
</gene>
<comment type="caution">
    <text evidence="2">The sequence shown here is derived from an EMBL/GenBank/DDBJ whole genome shotgun (WGS) entry which is preliminary data.</text>
</comment>